<dbReference type="InterPro" id="IPR008333">
    <property type="entry name" value="Cbr1-like_FAD-bd_dom"/>
</dbReference>
<sequence>MTMHALQKTKQPLNFFTESVIDFNAVNFWLQKFNPLWSSNQALAKVVHKEFAAEDMVSLTLQVNRHFKLGQAGQHHPVFITVNGVRYERTYSLTQLDRQHVLLSVKKVEAGKVSTWLAEQAKEGDILEFGIPFGDMTVPADKPLVLLAAGSGITPMFSLLKSLSKNNQLKAQPIQLMYWVKRHEDAAFKADFEKWAELNSNFSFHIFYTQEAEHDARLNETHAAEIKNLTESTVFACGPSGFSAKAEELFAQTAQVFKSEAFSMSLAQTDDIGFVNVTLTQSNKVISIPKGQSILVSLEQQNIKPTHGCRMGICNKCVCNKAEGATKNLLNGAQNSEPGNALKICVNSAQSDLVIDL</sequence>
<dbReference type="Gene3D" id="3.10.20.30">
    <property type="match status" value="1"/>
</dbReference>
<dbReference type="STRING" id="1806892.AZH43_03420"/>
<dbReference type="GO" id="GO:0051536">
    <property type="term" value="F:iron-sulfur cluster binding"/>
    <property type="evidence" value="ECO:0007669"/>
    <property type="project" value="InterPro"/>
</dbReference>
<organism evidence="3 4">
    <name type="scientific">Acinetobacter pragensis</name>
    <dbReference type="NCBI Taxonomy" id="1806892"/>
    <lineage>
        <taxon>Bacteria</taxon>
        <taxon>Pseudomonadati</taxon>
        <taxon>Pseudomonadota</taxon>
        <taxon>Gammaproteobacteria</taxon>
        <taxon>Moraxellales</taxon>
        <taxon>Moraxellaceae</taxon>
        <taxon>Acinetobacter</taxon>
    </lineage>
</organism>
<dbReference type="CDD" id="cd06216">
    <property type="entry name" value="FNR_iron_sulfur_binding_2"/>
    <property type="match status" value="1"/>
</dbReference>
<reference evidence="3 4" key="1">
    <citation type="submission" date="2016-03" db="EMBL/GenBank/DDBJ databases">
        <title>Acinetobacter genomospecies 28 strain ANC 4149.</title>
        <authorList>
            <person name="Radolfova-Krizova L."/>
            <person name="Nemec A."/>
        </authorList>
    </citation>
    <scope>NUCLEOTIDE SEQUENCE [LARGE SCALE GENOMIC DNA]</scope>
    <source>
        <strain evidence="3 4">ANC 4149</strain>
    </source>
</reference>
<name>A0A151XY96_9GAMM</name>
<dbReference type="Pfam" id="PF00111">
    <property type="entry name" value="Fer2"/>
    <property type="match status" value="1"/>
</dbReference>
<proteinExistence type="predicted"/>
<dbReference type="AlphaFoldDB" id="A0A151XY96"/>
<dbReference type="PANTHER" id="PTHR47354:SF3">
    <property type="entry name" value="OXIDOREDUCTASE-RELATED"/>
    <property type="match status" value="1"/>
</dbReference>
<dbReference type="InterPro" id="IPR001041">
    <property type="entry name" value="2Fe-2S_ferredoxin-type"/>
</dbReference>
<dbReference type="Pfam" id="PF00970">
    <property type="entry name" value="FAD_binding_6"/>
    <property type="match status" value="1"/>
</dbReference>
<protein>
    <submittedName>
        <fullName evidence="3">Oxidoreductase</fullName>
    </submittedName>
</protein>
<evidence type="ECO:0000313" key="4">
    <source>
        <dbReference type="Proteomes" id="UP000076276"/>
    </source>
</evidence>
<dbReference type="Gene3D" id="3.40.50.80">
    <property type="entry name" value="Nucleotide-binding domain of ferredoxin-NADP reductase (FNR) module"/>
    <property type="match status" value="1"/>
</dbReference>
<evidence type="ECO:0000313" key="3">
    <source>
        <dbReference type="EMBL" id="KYQ70782.1"/>
    </source>
</evidence>
<dbReference type="EMBL" id="LUAW01000045">
    <property type="protein sequence ID" value="KYQ70782.1"/>
    <property type="molecule type" value="Genomic_DNA"/>
</dbReference>
<dbReference type="PRINTS" id="PR00410">
    <property type="entry name" value="PHEHYDRXLASE"/>
</dbReference>
<dbReference type="InterPro" id="IPR017927">
    <property type="entry name" value="FAD-bd_FR_type"/>
</dbReference>
<dbReference type="InterPro" id="IPR039261">
    <property type="entry name" value="FNR_nucleotide-bd"/>
</dbReference>
<dbReference type="OrthoDB" id="9796486at2"/>
<dbReference type="Pfam" id="PF00175">
    <property type="entry name" value="NAD_binding_1"/>
    <property type="match status" value="1"/>
</dbReference>
<dbReference type="CDD" id="cd00207">
    <property type="entry name" value="fer2"/>
    <property type="match status" value="1"/>
</dbReference>
<dbReference type="PROSITE" id="PS51085">
    <property type="entry name" value="2FE2S_FER_2"/>
    <property type="match status" value="1"/>
</dbReference>
<dbReference type="InterPro" id="IPR050415">
    <property type="entry name" value="MRET"/>
</dbReference>
<dbReference type="InterPro" id="IPR017938">
    <property type="entry name" value="Riboflavin_synthase-like_b-brl"/>
</dbReference>
<dbReference type="InterPro" id="IPR012675">
    <property type="entry name" value="Beta-grasp_dom_sf"/>
</dbReference>
<comment type="caution">
    <text evidence="3">The sequence shown here is derived from an EMBL/GenBank/DDBJ whole genome shotgun (WGS) entry which is preliminary data.</text>
</comment>
<dbReference type="InterPro" id="IPR001433">
    <property type="entry name" value="OxRdtase_FAD/NAD-bd"/>
</dbReference>
<dbReference type="PROSITE" id="PS51384">
    <property type="entry name" value="FAD_FR"/>
    <property type="match status" value="1"/>
</dbReference>
<evidence type="ECO:0000259" key="2">
    <source>
        <dbReference type="PROSITE" id="PS51384"/>
    </source>
</evidence>
<accession>A0A151XY96</accession>
<evidence type="ECO:0000259" key="1">
    <source>
        <dbReference type="PROSITE" id="PS51085"/>
    </source>
</evidence>
<gene>
    <name evidence="3" type="ORF">AZH43_03420</name>
</gene>
<keyword evidence="4" id="KW-1185">Reference proteome</keyword>
<dbReference type="SUPFAM" id="SSF63380">
    <property type="entry name" value="Riboflavin synthase domain-like"/>
    <property type="match status" value="1"/>
</dbReference>
<dbReference type="PANTHER" id="PTHR47354">
    <property type="entry name" value="NADH OXIDOREDUCTASE HCR"/>
    <property type="match status" value="1"/>
</dbReference>
<feature type="domain" description="FAD-binding FR-type" evidence="2">
    <location>
        <begin position="39"/>
        <end position="139"/>
    </location>
</feature>
<dbReference type="SUPFAM" id="SSF54292">
    <property type="entry name" value="2Fe-2S ferredoxin-like"/>
    <property type="match status" value="1"/>
</dbReference>
<dbReference type="Gene3D" id="2.40.30.10">
    <property type="entry name" value="Translation factors"/>
    <property type="match status" value="1"/>
</dbReference>
<dbReference type="InterPro" id="IPR036010">
    <property type="entry name" value="2Fe-2S_ferredoxin-like_sf"/>
</dbReference>
<feature type="domain" description="2Fe-2S ferredoxin-type" evidence="1">
    <location>
        <begin position="275"/>
        <end position="357"/>
    </location>
</feature>
<dbReference type="Proteomes" id="UP000076276">
    <property type="component" value="Unassembled WGS sequence"/>
</dbReference>
<dbReference type="SUPFAM" id="SSF52343">
    <property type="entry name" value="Ferredoxin reductase-like, C-terminal NADP-linked domain"/>
    <property type="match status" value="1"/>
</dbReference>
<dbReference type="GO" id="GO:0016491">
    <property type="term" value="F:oxidoreductase activity"/>
    <property type="evidence" value="ECO:0007669"/>
    <property type="project" value="InterPro"/>
</dbReference>